<dbReference type="EMBL" id="LDJM01000025">
    <property type="protein sequence ID" value="KRG76179.1"/>
    <property type="molecule type" value="Genomic_DNA"/>
</dbReference>
<gene>
    <name evidence="15" type="primary">pheT</name>
    <name evidence="20" type="ORF">ABB30_10205</name>
</gene>
<dbReference type="SMART" id="SM00896">
    <property type="entry name" value="FDX-ACB"/>
    <property type="match status" value="1"/>
</dbReference>
<feature type="binding site" evidence="15">
    <location>
        <position position="463"/>
    </location>
    <ligand>
        <name>Mg(2+)</name>
        <dbReference type="ChEBI" id="CHEBI:18420"/>
        <note>shared with alpha subunit</note>
    </ligand>
</feature>
<reference evidence="20 21" key="1">
    <citation type="submission" date="2015-05" db="EMBL/GenBank/DDBJ databases">
        <title>Genome sequencing and analysis of members of genus Stenotrophomonas.</title>
        <authorList>
            <person name="Patil P.P."/>
            <person name="Midha S."/>
            <person name="Patil P.B."/>
        </authorList>
    </citation>
    <scope>NUCLEOTIDE SEQUENCE [LARGE SCALE GENOMIC DNA]</scope>
    <source>
        <strain evidence="20 21">DSM 24757</strain>
    </source>
</reference>
<keyword evidence="8 15" id="KW-0547">Nucleotide-binding</keyword>
<keyword evidence="10 15" id="KW-0460">Magnesium</keyword>
<dbReference type="RefSeq" id="WP_057638202.1">
    <property type="nucleotide sequence ID" value="NZ_LDJM01000025.1"/>
</dbReference>
<dbReference type="SUPFAM" id="SSF56037">
    <property type="entry name" value="PheT/TilS domain"/>
    <property type="match status" value="1"/>
</dbReference>
<keyword evidence="9 15" id="KW-0067">ATP-binding</keyword>
<dbReference type="SUPFAM" id="SSF50249">
    <property type="entry name" value="Nucleic acid-binding proteins"/>
    <property type="match status" value="1"/>
</dbReference>
<feature type="domain" description="TRNA-binding" evidence="17">
    <location>
        <begin position="39"/>
        <end position="147"/>
    </location>
</feature>
<dbReference type="SMART" id="SM00873">
    <property type="entry name" value="B3_4"/>
    <property type="match status" value="1"/>
</dbReference>
<evidence type="ECO:0000259" key="17">
    <source>
        <dbReference type="PROSITE" id="PS50886"/>
    </source>
</evidence>
<dbReference type="Pfam" id="PF03484">
    <property type="entry name" value="B5"/>
    <property type="match status" value="1"/>
</dbReference>
<evidence type="ECO:0000256" key="9">
    <source>
        <dbReference type="ARBA" id="ARBA00022840"/>
    </source>
</evidence>
<accession>A0A0R0DFP1</accession>
<protein>
    <recommendedName>
        <fullName evidence="15">Phenylalanine--tRNA ligase beta subunit</fullName>
        <ecNumber evidence="15">6.1.1.20</ecNumber>
    </recommendedName>
    <alternativeName>
        <fullName evidence="15">Phenylalanyl-tRNA synthetase beta subunit</fullName>
        <shortName evidence="15">PheRS</shortName>
    </alternativeName>
</protein>
<dbReference type="GO" id="GO:0005524">
    <property type="term" value="F:ATP binding"/>
    <property type="evidence" value="ECO:0007669"/>
    <property type="project" value="UniProtKB-UniRule"/>
</dbReference>
<dbReference type="CDD" id="cd00769">
    <property type="entry name" value="PheRS_beta_core"/>
    <property type="match status" value="1"/>
</dbReference>
<comment type="cofactor">
    <cofactor evidence="15">
        <name>Mg(2+)</name>
        <dbReference type="ChEBI" id="CHEBI:18420"/>
    </cofactor>
    <text evidence="15">Binds 2 magnesium ions per tetramer.</text>
</comment>
<evidence type="ECO:0000256" key="4">
    <source>
        <dbReference type="ARBA" id="ARBA00022490"/>
    </source>
</evidence>
<feature type="binding site" evidence="15">
    <location>
        <position position="453"/>
    </location>
    <ligand>
        <name>Mg(2+)</name>
        <dbReference type="ChEBI" id="CHEBI:18420"/>
        <note>shared with alpha subunit</note>
    </ligand>
</feature>
<dbReference type="InterPro" id="IPR033714">
    <property type="entry name" value="tRNA_bind_bactPheRS"/>
</dbReference>
<dbReference type="HAMAP" id="MF_00283">
    <property type="entry name" value="Phe_tRNA_synth_beta1"/>
    <property type="match status" value="1"/>
</dbReference>
<evidence type="ECO:0000313" key="21">
    <source>
        <dbReference type="Proteomes" id="UP000050956"/>
    </source>
</evidence>
<keyword evidence="6 15" id="KW-0436">Ligase</keyword>
<dbReference type="InterPro" id="IPR041616">
    <property type="entry name" value="PheRS_beta_core"/>
</dbReference>
<dbReference type="FunFam" id="3.50.40.10:FF:000001">
    <property type="entry name" value="Phenylalanine--tRNA ligase beta subunit"/>
    <property type="match status" value="1"/>
</dbReference>
<evidence type="ECO:0000256" key="5">
    <source>
        <dbReference type="ARBA" id="ARBA00022555"/>
    </source>
</evidence>
<evidence type="ECO:0000256" key="1">
    <source>
        <dbReference type="ARBA" id="ARBA00004496"/>
    </source>
</evidence>
<evidence type="ECO:0000256" key="6">
    <source>
        <dbReference type="ARBA" id="ARBA00022598"/>
    </source>
</evidence>
<feature type="domain" description="B5" evidence="19">
    <location>
        <begin position="400"/>
        <end position="475"/>
    </location>
</feature>
<dbReference type="FunFam" id="3.30.56.10:FF:000002">
    <property type="entry name" value="Phenylalanine--tRNA ligase beta subunit"/>
    <property type="match status" value="1"/>
</dbReference>
<keyword evidence="13 15" id="KW-0030">Aminoacyl-tRNA synthetase</keyword>
<dbReference type="CDD" id="cd02796">
    <property type="entry name" value="tRNA_bind_bactPheRS"/>
    <property type="match status" value="1"/>
</dbReference>
<dbReference type="InterPro" id="IPR004532">
    <property type="entry name" value="Phe-tRNA-ligase_IIc_bsu_bact"/>
</dbReference>
<proteinExistence type="inferred from homology"/>
<dbReference type="InterPro" id="IPR005121">
    <property type="entry name" value="Fdx_antiC-bd"/>
</dbReference>
<dbReference type="GO" id="GO:0009328">
    <property type="term" value="C:phenylalanine-tRNA ligase complex"/>
    <property type="evidence" value="ECO:0007669"/>
    <property type="project" value="TreeGrafter"/>
</dbReference>
<dbReference type="InterPro" id="IPR009061">
    <property type="entry name" value="DNA-bd_dom_put_sf"/>
</dbReference>
<evidence type="ECO:0000256" key="13">
    <source>
        <dbReference type="ARBA" id="ARBA00023146"/>
    </source>
</evidence>
<dbReference type="InterPro" id="IPR005146">
    <property type="entry name" value="B3/B4_tRNA-bd"/>
</dbReference>
<dbReference type="GO" id="GO:0006432">
    <property type="term" value="P:phenylalanyl-tRNA aminoacylation"/>
    <property type="evidence" value="ECO:0007669"/>
    <property type="project" value="UniProtKB-UniRule"/>
</dbReference>
<dbReference type="SUPFAM" id="SSF55681">
    <property type="entry name" value="Class II aaRS and biotin synthetases"/>
    <property type="match status" value="1"/>
</dbReference>
<dbReference type="Pfam" id="PF17759">
    <property type="entry name" value="tRNA_synthFbeta"/>
    <property type="match status" value="1"/>
</dbReference>
<dbReference type="Pfam" id="PF03483">
    <property type="entry name" value="B3_4"/>
    <property type="match status" value="1"/>
</dbReference>
<dbReference type="Proteomes" id="UP000050956">
    <property type="component" value="Unassembled WGS sequence"/>
</dbReference>
<dbReference type="PROSITE" id="PS50886">
    <property type="entry name" value="TRBD"/>
    <property type="match status" value="1"/>
</dbReference>
<dbReference type="InterPro" id="IPR002547">
    <property type="entry name" value="tRNA-bd_dom"/>
</dbReference>
<dbReference type="Gene3D" id="3.30.930.10">
    <property type="entry name" value="Bira Bifunctional Protein, Domain 2"/>
    <property type="match status" value="1"/>
</dbReference>
<dbReference type="OrthoDB" id="9805455at2"/>
<evidence type="ECO:0000256" key="15">
    <source>
        <dbReference type="HAMAP-Rule" id="MF_00283"/>
    </source>
</evidence>
<dbReference type="GO" id="GO:0000049">
    <property type="term" value="F:tRNA binding"/>
    <property type="evidence" value="ECO:0007669"/>
    <property type="project" value="UniProtKB-UniRule"/>
</dbReference>
<dbReference type="InterPro" id="IPR020825">
    <property type="entry name" value="Phe-tRNA_synthase-like_B3/B4"/>
</dbReference>
<evidence type="ECO:0000256" key="3">
    <source>
        <dbReference type="ARBA" id="ARBA00011209"/>
    </source>
</evidence>
<dbReference type="GO" id="GO:0000287">
    <property type="term" value="F:magnesium ion binding"/>
    <property type="evidence" value="ECO:0007669"/>
    <property type="project" value="UniProtKB-UniRule"/>
</dbReference>
<dbReference type="Gene3D" id="2.40.50.140">
    <property type="entry name" value="Nucleic acid-binding proteins"/>
    <property type="match status" value="1"/>
</dbReference>
<keyword evidence="12 15" id="KW-0648">Protein biosynthesis</keyword>
<dbReference type="Pfam" id="PF03147">
    <property type="entry name" value="FDX-ACB"/>
    <property type="match status" value="1"/>
</dbReference>
<dbReference type="InterPro" id="IPR045060">
    <property type="entry name" value="Phe-tRNA-ligase_IIc_bsu"/>
</dbReference>
<comment type="subunit">
    <text evidence="3 15">Tetramer of two alpha and two beta subunits.</text>
</comment>
<dbReference type="NCBIfam" id="NF045760">
    <property type="entry name" value="YtpR"/>
    <property type="match status" value="1"/>
</dbReference>
<comment type="catalytic activity">
    <reaction evidence="14 15">
        <text>tRNA(Phe) + L-phenylalanine + ATP = L-phenylalanyl-tRNA(Phe) + AMP + diphosphate + H(+)</text>
        <dbReference type="Rhea" id="RHEA:19413"/>
        <dbReference type="Rhea" id="RHEA-COMP:9668"/>
        <dbReference type="Rhea" id="RHEA-COMP:9699"/>
        <dbReference type="ChEBI" id="CHEBI:15378"/>
        <dbReference type="ChEBI" id="CHEBI:30616"/>
        <dbReference type="ChEBI" id="CHEBI:33019"/>
        <dbReference type="ChEBI" id="CHEBI:58095"/>
        <dbReference type="ChEBI" id="CHEBI:78442"/>
        <dbReference type="ChEBI" id="CHEBI:78531"/>
        <dbReference type="ChEBI" id="CHEBI:456215"/>
        <dbReference type="EC" id="6.1.1.20"/>
    </reaction>
</comment>
<dbReference type="Pfam" id="PF01588">
    <property type="entry name" value="tRNA_bind"/>
    <property type="match status" value="1"/>
</dbReference>
<comment type="subcellular location">
    <subcellularLocation>
        <location evidence="1 15">Cytoplasm</location>
    </subcellularLocation>
</comment>
<evidence type="ECO:0000313" key="20">
    <source>
        <dbReference type="EMBL" id="KRG76179.1"/>
    </source>
</evidence>
<dbReference type="Gene3D" id="3.50.40.10">
    <property type="entry name" value="Phenylalanyl-trna Synthetase, Chain B, domain 3"/>
    <property type="match status" value="1"/>
</dbReference>
<dbReference type="PANTHER" id="PTHR10947">
    <property type="entry name" value="PHENYLALANYL-TRNA SYNTHETASE BETA CHAIN AND LEUCINE-RICH REPEAT-CONTAINING PROTEIN 47"/>
    <property type="match status" value="1"/>
</dbReference>
<evidence type="ECO:0000256" key="11">
    <source>
        <dbReference type="ARBA" id="ARBA00022884"/>
    </source>
</evidence>
<keyword evidence="21" id="KW-1185">Reference proteome</keyword>
<evidence type="ECO:0000259" key="18">
    <source>
        <dbReference type="PROSITE" id="PS51447"/>
    </source>
</evidence>
<feature type="binding site" evidence="15">
    <location>
        <position position="459"/>
    </location>
    <ligand>
        <name>Mg(2+)</name>
        <dbReference type="ChEBI" id="CHEBI:18420"/>
        <note>shared with alpha subunit</note>
    </ligand>
</feature>
<evidence type="ECO:0000256" key="14">
    <source>
        <dbReference type="ARBA" id="ARBA00049255"/>
    </source>
</evidence>
<evidence type="ECO:0000256" key="2">
    <source>
        <dbReference type="ARBA" id="ARBA00008653"/>
    </source>
</evidence>
<dbReference type="GO" id="GO:0004826">
    <property type="term" value="F:phenylalanine-tRNA ligase activity"/>
    <property type="evidence" value="ECO:0007669"/>
    <property type="project" value="UniProtKB-UniRule"/>
</dbReference>
<dbReference type="STRING" id="336566.ABB30_10205"/>
<dbReference type="PROSITE" id="PS51447">
    <property type="entry name" value="FDX_ACB"/>
    <property type="match status" value="1"/>
</dbReference>
<dbReference type="NCBIfam" id="TIGR00472">
    <property type="entry name" value="pheT_bact"/>
    <property type="match status" value="1"/>
</dbReference>
<keyword evidence="5 16" id="KW-0820">tRNA-binding</keyword>
<dbReference type="InterPro" id="IPR036690">
    <property type="entry name" value="Fdx_antiC-bd_sf"/>
</dbReference>
<keyword evidence="11 16" id="KW-0694">RNA-binding</keyword>
<evidence type="ECO:0000256" key="16">
    <source>
        <dbReference type="PROSITE-ProRule" id="PRU00209"/>
    </source>
</evidence>
<evidence type="ECO:0000256" key="12">
    <source>
        <dbReference type="ARBA" id="ARBA00022917"/>
    </source>
</evidence>
<dbReference type="PANTHER" id="PTHR10947:SF0">
    <property type="entry name" value="PHENYLALANINE--TRNA LIGASE BETA SUBUNIT"/>
    <property type="match status" value="1"/>
</dbReference>
<evidence type="ECO:0000256" key="8">
    <source>
        <dbReference type="ARBA" id="ARBA00022741"/>
    </source>
</evidence>
<dbReference type="SUPFAM" id="SSF54991">
    <property type="entry name" value="Anticodon-binding domain of PheRS"/>
    <property type="match status" value="1"/>
</dbReference>
<feature type="binding site" evidence="15">
    <location>
        <position position="462"/>
    </location>
    <ligand>
        <name>Mg(2+)</name>
        <dbReference type="ChEBI" id="CHEBI:18420"/>
        <note>shared with alpha subunit</note>
    </ligand>
</feature>
<dbReference type="SUPFAM" id="SSF46955">
    <property type="entry name" value="Putative DNA-binding domain"/>
    <property type="match status" value="1"/>
</dbReference>
<evidence type="ECO:0000256" key="10">
    <source>
        <dbReference type="ARBA" id="ARBA00022842"/>
    </source>
</evidence>
<dbReference type="EC" id="6.1.1.20" evidence="15"/>
<comment type="caution">
    <text evidence="20">The sequence shown here is derived from an EMBL/GenBank/DDBJ whole genome shotgun (WGS) entry which is preliminary data.</text>
</comment>
<dbReference type="InterPro" id="IPR045864">
    <property type="entry name" value="aa-tRNA-synth_II/BPL/LPL"/>
</dbReference>
<dbReference type="InterPro" id="IPR005147">
    <property type="entry name" value="tRNA_synthase_B5-dom"/>
</dbReference>
<evidence type="ECO:0000256" key="7">
    <source>
        <dbReference type="ARBA" id="ARBA00022723"/>
    </source>
</evidence>
<evidence type="ECO:0000259" key="19">
    <source>
        <dbReference type="PROSITE" id="PS51483"/>
    </source>
</evidence>
<dbReference type="FunFam" id="2.40.50.140:FF:000045">
    <property type="entry name" value="Phenylalanine--tRNA ligase beta subunit"/>
    <property type="match status" value="1"/>
</dbReference>
<name>A0A0R0DFP1_9GAMM</name>
<dbReference type="FunFam" id="3.30.70.380:FF:000001">
    <property type="entry name" value="Phenylalanine--tRNA ligase beta subunit"/>
    <property type="match status" value="1"/>
</dbReference>
<comment type="similarity">
    <text evidence="2 15">Belongs to the phenylalanyl-tRNA synthetase beta subunit family. Type 1 subfamily.</text>
</comment>
<dbReference type="SMART" id="SM00874">
    <property type="entry name" value="B5"/>
    <property type="match status" value="1"/>
</dbReference>
<dbReference type="PATRIC" id="fig|336566.3.peg.1459"/>
<dbReference type="Gene3D" id="3.30.56.10">
    <property type="match status" value="2"/>
</dbReference>
<keyword evidence="4 15" id="KW-0963">Cytoplasm</keyword>
<dbReference type="PROSITE" id="PS51483">
    <property type="entry name" value="B5"/>
    <property type="match status" value="1"/>
</dbReference>
<feature type="domain" description="FDX-ACB" evidence="18">
    <location>
        <begin position="698"/>
        <end position="791"/>
    </location>
</feature>
<dbReference type="FunFam" id="3.30.930.10:FF:000022">
    <property type="entry name" value="Phenylalanine--tRNA ligase beta subunit"/>
    <property type="match status" value="1"/>
</dbReference>
<organism evidence="20 21">
    <name type="scientific">Stenotrophomonas ginsengisoli</name>
    <dbReference type="NCBI Taxonomy" id="336566"/>
    <lineage>
        <taxon>Bacteria</taxon>
        <taxon>Pseudomonadati</taxon>
        <taxon>Pseudomonadota</taxon>
        <taxon>Gammaproteobacteria</taxon>
        <taxon>Lysobacterales</taxon>
        <taxon>Lysobacteraceae</taxon>
        <taxon>Stenotrophomonas</taxon>
    </lineage>
</organism>
<dbReference type="InterPro" id="IPR012340">
    <property type="entry name" value="NA-bd_OB-fold"/>
</dbReference>
<dbReference type="AlphaFoldDB" id="A0A0R0DFP1"/>
<dbReference type="Gene3D" id="3.30.70.380">
    <property type="entry name" value="Ferrodoxin-fold anticodon-binding domain"/>
    <property type="match status" value="1"/>
</dbReference>
<sequence length="792" mass="83798">MKFSENWLRSHVQVTASRDELSAVLTAIGLEVEEVTALGEGLEHVVVARIISAERHPEADRLQICQVDAGLPAPLQIVCGAPNARAGLVAPLAMVGAAFGDFKIKAAKLRGVESNGMLCSAKELGLDEDASGLLELPADAPVGTAIADYLQLPDASIEIKLTPNRADCFSVRGIAFDVAAACGSTVTAFDAQPVPAVIDRVLPVTLAAGTDAPRFAGRVVTGVNAAASTPIWMAERLRRAGIRPVSLLVDITQYVMIELGQPMHAYDLATLSGQIGVRYSRSGEQIKLLDGREATLDDRFLVVTDADKPVGLAGLMGGFDSRVTDATTEVYLEAAHFAPAAIMGRGRKLGLHTDASHRFERGVDPQLPATAIEYATALLLQLAGGQAGPVQVTDVADALPLPQAIGLRRARIARVLGMAIDDAEVQRILRALGMDVVATAEGWQVTAPSSRFDIAIEEDLIEELARIHGYDRIPTTLPAGAARIAAGSETVLDQATVRRQLVARGMLENINFAFVDAAWLQAWGLNEGQVALANPLSAELAVMRPSLLPGLVAALGRNVARQAGRVRAFELGRVFHAPAVAGEAPPETRRVAAVVCGDALALQWGVAARKVDFHDIKGDLEALAAASGAQLSFVPSSRGYGHPGRSADVLRDGVCIGWIGQLHPALAQQLDIDVEVYAFELDLDTLLVRALPQSAGVSRFPSVRRDLAFLVPGQVAWADLRATALAAGGELLRDVVLFDRYVGQGVEPGYKSLAMGLILQHGSRTLSDADIEPVVSAAVAAIEQQHQARMRA</sequence>
<keyword evidence="7 15" id="KW-0479">Metal-binding</keyword>